<dbReference type="KEGG" id="cbx:Cenrod_1563"/>
<organism evidence="1 2">
    <name type="scientific">Candidatus Symbiobacter mobilis CR</name>
    <dbReference type="NCBI Taxonomy" id="946483"/>
    <lineage>
        <taxon>Bacteria</taxon>
        <taxon>Pseudomonadati</taxon>
        <taxon>Pseudomonadota</taxon>
        <taxon>Betaproteobacteria</taxon>
        <taxon>Burkholderiales</taxon>
        <taxon>Comamonadaceae</taxon>
    </lineage>
</organism>
<dbReference type="Proteomes" id="UP000017184">
    <property type="component" value="Chromosome"/>
</dbReference>
<dbReference type="InterPro" id="IPR029060">
    <property type="entry name" value="PIN-like_dom_sf"/>
</dbReference>
<dbReference type="AlphaFoldDB" id="U5NBN3"/>
<evidence type="ECO:0000313" key="2">
    <source>
        <dbReference type="Proteomes" id="UP000017184"/>
    </source>
</evidence>
<protein>
    <submittedName>
        <fullName evidence="1">Uncharacterized protein</fullName>
    </submittedName>
</protein>
<dbReference type="EMBL" id="CP004885">
    <property type="protein sequence ID" value="AGX87648.1"/>
    <property type="molecule type" value="Genomic_DNA"/>
</dbReference>
<evidence type="ECO:0000313" key="1">
    <source>
        <dbReference type="EMBL" id="AGX87648.1"/>
    </source>
</evidence>
<sequence length="149" mass="16833">MKPIRIYLDMCCLQRPMDDQAHMRIHIEAEAILGILAWCEAGNADLLNSVALEYEADHNPHPSRKAFVQEVLSKSVFTVQATDSVKQRTQHFGKFGIKVLDSLHLACAVEAKATYFCTCDDRFLRRAKQMNTKTTKVVSPLELIEGIEP</sequence>
<proteinExistence type="predicted"/>
<name>U5NBN3_9BURK</name>
<dbReference type="eggNOG" id="COG1569">
    <property type="taxonomic scope" value="Bacteria"/>
</dbReference>
<dbReference type="SUPFAM" id="SSF88723">
    <property type="entry name" value="PIN domain-like"/>
    <property type="match status" value="1"/>
</dbReference>
<accession>U5NBN3</accession>
<gene>
    <name evidence="1" type="ORF">Cenrod_1563</name>
</gene>
<dbReference type="RefSeq" id="WP_022773427.1">
    <property type="nucleotide sequence ID" value="NC_022576.1"/>
</dbReference>
<keyword evidence="2" id="KW-1185">Reference proteome</keyword>
<dbReference type="Gene3D" id="3.40.50.1010">
    <property type="entry name" value="5'-nuclease"/>
    <property type="match status" value="1"/>
</dbReference>
<dbReference type="STRING" id="946483.Cenrod_1563"/>
<dbReference type="HOGENOM" id="CLU_111934_0_0_4"/>
<reference evidence="1 2" key="1">
    <citation type="journal article" date="2013" name="Genome Biol.">
        <title>Genomic analysis reveals key aspects of prokaryotic symbiosis in the phototrophic consortium "Chlorochromatium aggregatum".</title>
        <authorList>
            <person name="Liu Z."/>
            <person name="Muller J."/>
            <person name="Li T."/>
            <person name="Alvey R.M."/>
            <person name="Vogl K."/>
            <person name="Frigaard N.U."/>
            <person name="Rockwell N.C."/>
            <person name="Boyd E.S."/>
            <person name="Tomsho L.P."/>
            <person name="Schuster S.C."/>
            <person name="Henke P."/>
            <person name="Rohde M."/>
            <person name="Overmann J."/>
            <person name="Bryant D.A."/>
        </authorList>
    </citation>
    <scope>NUCLEOTIDE SEQUENCE [LARGE SCALE GENOMIC DNA]</scope>
    <source>
        <strain evidence="1">CR</strain>
    </source>
</reference>